<gene>
    <name evidence="1" type="ORF">I2H36_02005</name>
</gene>
<name>A0ABS0HN43_9HYPH</name>
<evidence type="ECO:0000313" key="2">
    <source>
        <dbReference type="Proteomes" id="UP000611708"/>
    </source>
</evidence>
<dbReference type="RefSeq" id="WP_196262209.1">
    <property type="nucleotide sequence ID" value="NZ_JADQDN010000001.1"/>
</dbReference>
<sequence length="150" mass="15844">MGSKAVEIHPDILPYRAKMVGALEAHANEATARDFHDGPGGPPSTPWTVEVPIHGKGINLPGRKNIRLVKEMAAFALAATLSPGILQMPAFGIPLIEYGTVVICSDPGSLTSFADGDDKAALSPRDGRNSIEDFEPTVRNDGSLIDVADE</sequence>
<keyword evidence="2" id="KW-1185">Reference proteome</keyword>
<accession>A0ABS0HN43</accession>
<organism evidence="1 2">
    <name type="scientific">Microvirga terrestris</name>
    <dbReference type="NCBI Taxonomy" id="2791024"/>
    <lineage>
        <taxon>Bacteria</taxon>
        <taxon>Pseudomonadati</taxon>
        <taxon>Pseudomonadota</taxon>
        <taxon>Alphaproteobacteria</taxon>
        <taxon>Hyphomicrobiales</taxon>
        <taxon>Methylobacteriaceae</taxon>
        <taxon>Microvirga</taxon>
    </lineage>
</organism>
<dbReference type="EMBL" id="JADQDN010000001">
    <property type="protein sequence ID" value="MBF9194799.1"/>
    <property type="molecule type" value="Genomic_DNA"/>
</dbReference>
<dbReference type="Proteomes" id="UP000611708">
    <property type="component" value="Unassembled WGS sequence"/>
</dbReference>
<protein>
    <submittedName>
        <fullName evidence="1">Uncharacterized protein</fullName>
    </submittedName>
</protein>
<evidence type="ECO:0000313" key="1">
    <source>
        <dbReference type="EMBL" id="MBF9194799.1"/>
    </source>
</evidence>
<comment type="caution">
    <text evidence="1">The sequence shown here is derived from an EMBL/GenBank/DDBJ whole genome shotgun (WGS) entry which is preliminary data.</text>
</comment>
<reference evidence="1 2" key="1">
    <citation type="submission" date="2020-11" db="EMBL/GenBank/DDBJ databases">
        <authorList>
            <person name="Kim M.K."/>
        </authorList>
    </citation>
    <scope>NUCLEOTIDE SEQUENCE [LARGE SCALE GENOMIC DNA]</scope>
    <source>
        <strain evidence="1 2">BT290</strain>
    </source>
</reference>
<proteinExistence type="predicted"/>